<dbReference type="Pfam" id="PF06172">
    <property type="entry name" value="Cupin_5"/>
    <property type="match status" value="1"/>
</dbReference>
<feature type="domain" description="DUF985" evidence="1">
    <location>
        <begin position="19"/>
        <end position="165"/>
    </location>
</feature>
<protein>
    <recommendedName>
        <fullName evidence="1">DUF985 domain-containing protein</fullName>
    </recommendedName>
</protein>
<dbReference type="InterPro" id="IPR009327">
    <property type="entry name" value="Cupin_DUF985"/>
</dbReference>
<name>A0A814I9H2_ADIRI</name>
<reference evidence="2" key="1">
    <citation type="submission" date="2021-02" db="EMBL/GenBank/DDBJ databases">
        <authorList>
            <person name="Nowell W R."/>
        </authorList>
    </citation>
    <scope>NUCLEOTIDE SEQUENCE</scope>
</reference>
<proteinExistence type="predicted"/>
<dbReference type="InterPro" id="IPR039935">
    <property type="entry name" value="YML079W-like"/>
</dbReference>
<comment type="caution">
    <text evidence="2">The sequence shown here is derived from an EMBL/GenBank/DDBJ whole genome shotgun (WGS) entry which is preliminary data.</text>
</comment>
<sequence>MSTISNATSNPSDETRMNSIINQFNLIELPKEGGLYQIIDRSSIEVSLPHRMQCDSTLRAQSHIYYMLTRLRPDQPQLSYNYLHSIDDADDLHILVEGDSVDYYLFYEDGHVEHKVLGHSYTDGELPLVTTPGTVASKALKLRSGNHGYAFIISALAPEWTAERCKIGAGQVFLDKYTGKEEWCTTDFLRELIGPNWTDDTAAKS</sequence>
<dbReference type="InterPro" id="IPR014710">
    <property type="entry name" value="RmlC-like_jellyroll"/>
</dbReference>
<dbReference type="EMBL" id="CAJNOR010000839">
    <property type="protein sequence ID" value="CAF1018785.1"/>
    <property type="molecule type" value="Genomic_DNA"/>
</dbReference>
<dbReference type="Gene3D" id="2.60.120.10">
    <property type="entry name" value="Jelly Rolls"/>
    <property type="match status" value="1"/>
</dbReference>
<keyword evidence="3" id="KW-1185">Reference proteome</keyword>
<gene>
    <name evidence="2" type="ORF">XAT740_LOCUS14119</name>
</gene>
<dbReference type="SUPFAM" id="SSF51182">
    <property type="entry name" value="RmlC-like cupins"/>
    <property type="match status" value="1"/>
</dbReference>
<evidence type="ECO:0000313" key="3">
    <source>
        <dbReference type="Proteomes" id="UP000663828"/>
    </source>
</evidence>
<evidence type="ECO:0000313" key="2">
    <source>
        <dbReference type="EMBL" id="CAF1018785.1"/>
    </source>
</evidence>
<dbReference type="PANTHER" id="PTHR33387:SF3">
    <property type="entry name" value="DUF985 DOMAIN-CONTAINING PROTEIN"/>
    <property type="match status" value="1"/>
</dbReference>
<dbReference type="PANTHER" id="PTHR33387">
    <property type="entry name" value="RMLC-LIKE JELLY ROLL FOLD PROTEIN"/>
    <property type="match status" value="1"/>
</dbReference>
<dbReference type="InterPro" id="IPR011051">
    <property type="entry name" value="RmlC_Cupin_sf"/>
</dbReference>
<evidence type="ECO:0000259" key="1">
    <source>
        <dbReference type="Pfam" id="PF06172"/>
    </source>
</evidence>
<dbReference type="AlphaFoldDB" id="A0A814I9H2"/>
<organism evidence="2 3">
    <name type="scientific">Adineta ricciae</name>
    <name type="common">Rotifer</name>
    <dbReference type="NCBI Taxonomy" id="249248"/>
    <lineage>
        <taxon>Eukaryota</taxon>
        <taxon>Metazoa</taxon>
        <taxon>Spiralia</taxon>
        <taxon>Gnathifera</taxon>
        <taxon>Rotifera</taxon>
        <taxon>Eurotatoria</taxon>
        <taxon>Bdelloidea</taxon>
        <taxon>Adinetida</taxon>
        <taxon>Adinetidae</taxon>
        <taxon>Adineta</taxon>
    </lineage>
</organism>
<accession>A0A814I9H2</accession>
<dbReference type="Proteomes" id="UP000663828">
    <property type="component" value="Unassembled WGS sequence"/>
</dbReference>